<dbReference type="Pfam" id="PF00932">
    <property type="entry name" value="LTD"/>
    <property type="match status" value="1"/>
</dbReference>
<name>A9F1T4_SORC5</name>
<organism evidence="4 5">
    <name type="scientific">Sorangium cellulosum (strain So ce56)</name>
    <name type="common">Polyangium cellulosum (strain So ce56)</name>
    <dbReference type="NCBI Taxonomy" id="448385"/>
    <lineage>
        <taxon>Bacteria</taxon>
        <taxon>Pseudomonadati</taxon>
        <taxon>Myxococcota</taxon>
        <taxon>Polyangia</taxon>
        <taxon>Polyangiales</taxon>
        <taxon>Polyangiaceae</taxon>
        <taxon>Sorangium</taxon>
    </lineage>
</organism>
<feature type="chain" id="PRO_5002735512" evidence="2">
    <location>
        <begin position="18"/>
        <end position="314"/>
    </location>
</feature>
<reference evidence="4 5" key="1">
    <citation type="journal article" date="2007" name="Nat. Biotechnol.">
        <title>Complete genome sequence of the myxobacterium Sorangium cellulosum.</title>
        <authorList>
            <person name="Schneiker S."/>
            <person name="Perlova O."/>
            <person name="Kaiser O."/>
            <person name="Gerth K."/>
            <person name="Alici A."/>
            <person name="Altmeyer M.O."/>
            <person name="Bartels D."/>
            <person name="Bekel T."/>
            <person name="Beyer S."/>
            <person name="Bode E."/>
            <person name="Bode H.B."/>
            <person name="Bolten C.J."/>
            <person name="Choudhuri J.V."/>
            <person name="Doss S."/>
            <person name="Elnakady Y.A."/>
            <person name="Frank B."/>
            <person name="Gaigalat L."/>
            <person name="Goesmann A."/>
            <person name="Groeger C."/>
            <person name="Gross F."/>
            <person name="Jelsbak L."/>
            <person name="Jelsbak L."/>
            <person name="Kalinowski J."/>
            <person name="Kegler C."/>
            <person name="Knauber T."/>
            <person name="Konietzny S."/>
            <person name="Kopp M."/>
            <person name="Krause L."/>
            <person name="Krug D."/>
            <person name="Linke B."/>
            <person name="Mahmud T."/>
            <person name="Martinez-Arias R."/>
            <person name="McHardy A.C."/>
            <person name="Merai M."/>
            <person name="Meyer F."/>
            <person name="Mormann S."/>
            <person name="Munoz-Dorado J."/>
            <person name="Perez J."/>
            <person name="Pradella S."/>
            <person name="Rachid S."/>
            <person name="Raddatz G."/>
            <person name="Rosenau F."/>
            <person name="Rueckert C."/>
            <person name="Sasse F."/>
            <person name="Scharfe M."/>
            <person name="Schuster S.C."/>
            <person name="Suen G."/>
            <person name="Treuner-Lange A."/>
            <person name="Velicer G.J."/>
            <person name="Vorholter F.-J."/>
            <person name="Weissman K.J."/>
            <person name="Welch R.D."/>
            <person name="Wenzel S.C."/>
            <person name="Whitworth D.E."/>
            <person name="Wilhelm S."/>
            <person name="Wittmann C."/>
            <person name="Bloecker H."/>
            <person name="Puehler A."/>
            <person name="Mueller R."/>
        </authorList>
    </citation>
    <scope>NUCLEOTIDE SEQUENCE [LARGE SCALE GENOMIC DNA]</scope>
    <source>
        <strain evidence="5">So ce56</strain>
    </source>
</reference>
<evidence type="ECO:0000256" key="2">
    <source>
        <dbReference type="SAM" id="SignalP"/>
    </source>
</evidence>
<keyword evidence="5" id="KW-1185">Reference proteome</keyword>
<dbReference type="KEGG" id="scl:sce1238"/>
<dbReference type="InterPro" id="IPR001322">
    <property type="entry name" value="Lamin_tail_dom"/>
</dbReference>
<feature type="region of interest" description="Disordered" evidence="1">
    <location>
        <begin position="27"/>
        <end position="47"/>
    </location>
</feature>
<evidence type="ECO:0000313" key="4">
    <source>
        <dbReference type="EMBL" id="CAN91395.1"/>
    </source>
</evidence>
<accession>A9F1T4</accession>
<dbReference type="InterPro" id="IPR036415">
    <property type="entry name" value="Lamin_tail_dom_sf"/>
</dbReference>
<dbReference type="PROSITE" id="PS51841">
    <property type="entry name" value="LTD"/>
    <property type="match status" value="1"/>
</dbReference>
<sequence length="314" mass="32718">MTLKTILCGLVFSLACAGCSSSEPGNGAGAGGAGGAPPDSSDALCGERPGGRLGATHVLRFEASDGRAVVQIRRTWEDVGAGESSLYRLDGFSVSLDGTTACVTEPSRLEYVNSHHNWTDVARADAGTARYELKFDFAAPFTFSAFAADGSVLVDAIPMISTGSPAFCWGCPAPLAVSISEVMLNNTTTLADESGEYEPWIELFNPSAEDVDLTGWTLSDDFTERGKWPLPAVTLPRHEVLVLFADGDTDQGELHTSFALDPSGGELVLTAPGGVSDGGLVLEAQAPGVSLAYQWAADGYVVGQPTPGVKPPEE</sequence>
<evidence type="ECO:0000259" key="3">
    <source>
        <dbReference type="PROSITE" id="PS51841"/>
    </source>
</evidence>
<dbReference type="Gene3D" id="2.60.40.1260">
    <property type="entry name" value="Lamin Tail domain"/>
    <property type="match status" value="1"/>
</dbReference>
<gene>
    <name evidence="4" type="ordered locus">sce1238</name>
</gene>
<dbReference type="Proteomes" id="UP000002139">
    <property type="component" value="Chromosome"/>
</dbReference>
<proteinExistence type="predicted"/>
<feature type="domain" description="LTD" evidence="3">
    <location>
        <begin position="158"/>
        <end position="297"/>
    </location>
</feature>
<dbReference type="HOGENOM" id="CLU_885368_0_0_7"/>
<keyword evidence="2" id="KW-0732">Signal</keyword>
<dbReference type="AlphaFoldDB" id="A9F1T4"/>
<dbReference type="eggNOG" id="COG5337">
    <property type="taxonomic scope" value="Bacteria"/>
</dbReference>
<dbReference type="RefSeq" id="WP_012233872.1">
    <property type="nucleotide sequence ID" value="NC_010162.1"/>
</dbReference>
<feature type="signal peptide" evidence="2">
    <location>
        <begin position="1"/>
        <end position="17"/>
    </location>
</feature>
<evidence type="ECO:0000313" key="5">
    <source>
        <dbReference type="Proteomes" id="UP000002139"/>
    </source>
</evidence>
<dbReference type="SUPFAM" id="SSF74853">
    <property type="entry name" value="Lamin A/C globular tail domain"/>
    <property type="match status" value="1"/>
</dbReference>
<evidence type="ECO:0000256" key="1">
    <source>
        <dbReference type="SAM" id="MobiDB-lite"/>
    </source>
</evidence>
<protein>
    <submittedName>
        <fullName evidence="4">Secreted protein</fullName>
    </submittedName>
</protein>
<dbReference type="OrthoDB" id="3235126at2"/>
<dbReference type="EMBL" id="AM746676">
    <property type="protein sequence ID" value="CAN91395.1"/>
    <property type="molecule type" value="Genomic_DNA"/>
</dbReference>
<dbReference type="PROSITE" id="PS51257">
    <property type="entry name" value="PROKAR_LIPOPROTEIN"/>
    <property type="match status" value="1"/>
</dbReference>